<gene>
    <name evidence="4" type="ORF">BLIG_01883</name>
</gene>
<evidence type="ECO:0000313" key="4">
    <source>
        <dbReference type="EMBL" id="EEQ56214.1"/>
    </source>
</evidence>
<organism evidence="4">
    <name type="scientific">Bifidobacterium longum subsp. infantis CCUG 52486</name>
    <dbReference type="NCBI Taxonomy" id="537937"/>
    <lineage>
        <taxon>Bacteria</taxon>
        <taxon>Bacillati</taxon>
        <taxon>Actinomycetota</taxon>
        <taxon>Actinomycetes</taxon>
        <taxon>Bifidobacteriales</taxon>
        <taxon>Bifidobacteriaceae</taxon>
        <taxon>Bifidobacterium</taxon>
    </lineage>
</organism>
<reference evidence="4" key="1">
    <citation type="submission" date="2008-08" db="EMBL/GenBank/DDBJ databases">
        <title>Annotation of Bifidobacterium longum subsp. infantis CCUG 52486.</title>
        <authorList>
            <consortium name="The Broad Institute Genome Sequencing Platform"/>
            <person name="Gougoulias C."/>
            <person name="Tuohy K.M."/>
            <person name="Gibson G.R."/>
            <person name="Ward D."/>
            <person name="Mehta T."/>
            <person name="Young S."/>
            <person name="Jaffe D."/>
            <person name="Gnerre S."/>
            <person name="Berlin A."/>
            <person name="Heiman D."/>
            <person name="Hepburn T."/>
            <person name="Shea T."/>
            <person name="Sykes S."/>
            <person name="Alvarado L."/>
            <person name="Kodira C."/>
            <person name="Borodovsky M."/>
            <person name="Lander E."/>
            <person name="Galagan J."/>
            <person name="Nusbaum C."/>
            <person name="Birren B."/>
        </authorList>
    </citation>
    <scope>NUCLEOTIDE SEQUENCE [LARGE SCALE GENOMIC DNA]</scope>
    <source>
        <strain evidence="4">CCUG 52486</strain>
    </source>
</reference>
<keyword evidence="2 4" id="KW-0808">Transferase</keyword>
<evidence type="ECO:0000256" key="1">
    <source>
        <dbReference type="ARBA" id="ARBA00022603"/>
    </source>
</evidence>
<dbReference type="PANTHER" id="PTHR43861">
    <property type="entry name" value="TRANS-ACONITATE 2-METHYLTRANSFERASE-RELATED"/>
    <property type="match status" value="1"/>
</dbReference>
<dbReference type="InterPro" id="IPR029063">
    <property type="entry name" value="SAM-dependent_MTases_sf"/>
</dbReference>
<name>C5EDX0_BIFLI</name>
<dbReference type="SUPFAM" id="SSF53335">
    <property type="entry name" value="S-adenosyl-L-methionine-dependent methyltransferases"/>
    <property type="match status" value="1"/>
</dbReference>
<protein>
    <submittedName>
        <fullName evidence="4">Methyltransferase domain protein</fullName>
    </submittedName>
</protein>
<evidence type="ECO:0000256" key="2">
    <source>
        <dbReference type="ARBA" id="ARBA00022679"/>
    </source>
</evidence>
<dbReference type="HOGENOM" id="CLU_037990_5_5_11"/>
<feature type="domain" description="Methyltransferase" evidence="3">
    <location>
        <begin position="43"/>
        <end position="123"/>
    </location>
</feature>
<dbReference type="InterPro" id="IPR041698">
    <property type="entry name" value="Methyltransf_25"/>
</dbReference>
<keyword evidence="1 4" id="KW-0489">Methyltransferase</keyword>
<proteinExistence type="predicted"/>
<dbReference type="CDD" id="cd02440">
    <property type="entry name" value="AdoMet_MTases"/>
    <property type="match status" value="1"/>
</dbReference>
<dbReference type="GO" id="GO:0008168">
    <property type="term" value="F:methyltransferase activity"/>
    <property type="evidence" value="ECO:0007669"/>
    <property type="project" value="UniProtKB-KW"/>
</dbReference>
<dbReference type="GO" id="GO:0032259">
    <property type="term" value="P:methylation"/>
    <property type="evidence" value="ECO:0007669"/>
    <property type="project" value="UniProtKB-KW"/>
</dbReference>
<dbReference type="AlphaFoldDB" id="C5EDX0"/>
<dbReference type="EMBL" id="DS990259">
    <property type="protein sequence ID" value="EEQ56214.1"/>
    <property type="molecule type" value="Genomic_DNA"/>
</dbReference>
<dbReference type="Gene3D" id="3.40.50.150">
    <property type="entry name" value="Vaccinia Virus protein VP39"/>
    <property type="match status" value="1"/>
</dbReference>
<accession>C5EDX0</accession>
<dbReference type="Proteomes" id="UP000005084">
    <property type="component" value="Unassembled WGS sequence"/>
</dbReference>
<dbReference type="Pfam" id="PF13649">
    <property type="entry name" value="Methyltransf_25"/>
    <property type="match status" value="1"/>
</dbReference>
<evidence type="ECO:0000259" key="3">
    <source>
        <dbReference type="Pfam" id="PF13649"/>
    </source>
</evidence>
<sequence length="141" mass="15938">MISVGSMVTWDSEQYLRFKRERTQPARDLAMQLPPDDGSVTRVLDIGCGPGNSTAVLRERYPHAKILGVDSSPVMIETARKTYPDIDFQLCDVSARLDELPADFDVVFSNACIQWVPDHPHLIPGLLARLRVGECWLCRRR</sequence>
<dbReference type="PANTHER" id="PTHR43861:SF1">
    <property type="entry name" value="TRANS-ACONITATE 2-METHYLTRANSFERASE"/>
    <property type="match status" value="1"/>
</dbReference>